<dbReference type="GO" id="GO:0050660">
    <property type="term" value="F:flavin adenine dinucleotide binding"/>
    <property type="evidence" value="ECO:0007669"/>
    <property type="project" value="InterPro"/>
</dbReference>
<dbReference type="EMBL" id="SHKL01000001">
    <property type="protein sequence ID" value="RZT84448.1"/>
    <property type="molecule type" value="Genomic_DNA"/>
</dbReference>
<keyword evidence="4 6" id="KW-0274">FAD</keyword>
<accession>A0A4Q7UU72</accession>
<dbReference type="Pfam" id="PF02770">
    <property type="entry name" value="Acyl-CoA_dh_M"/>
    <property type="match status" value="1"/>
</dbReference>
<dbReference type="PANTHER" id="PTHR43884:SF20">
    <property type="entry name" value="ACYL-COA DEHYDROGENASE FADE28"/>
    <property type="match status" value="1"/>
</dbReference>
<sequence>MDFELSETAAAVQKGMRELCADFGTDYWSRCDAEDRWPEELWTELGRGGWLGLAVPEEFGGGGLGLLELAVAMEELAASGAGTAGAFLYLLTPGFGGVTVTRHGTDQQKRDLLPGIAAGTTQTCFALTEPDAGSNALAISTTARRDGDDLVLRGQKIWISGVQRADWMLVVCRTTPAAEASGRTSGFSVLLVDVREAEAAGTLQYTPIHKAGNRIVKSNQVHFDDVRVPADRVLGEIDAGFAVLWDILNPERVLAAAGGVGTAELALRLAVGYAREREVFGRPIGANQGLAFPLARVKAQTELARLMTHKAAWLYDQGRPSGDEANIAKLTAAGAAWDAADRAYQTYGGMAFSEEYPIARLHRDARIAKNIPVAEELVLAHIATQGLGLPRSY</sequence>
<protein>
    <submittedName>
        <fullName evidence="10">Acyl-CoA dehydrogenase</fullName>
    </submittedName>
</protein>
<dbReference type="InterPro" id="IPR046373">
    <property type="entry name" value="Acyl-CoA_Oxase/DH_mid-dom_sf"/>
</dbReference>
<dbReference type="InterPro" id="IPR036250">
    <property type="entry name" value="AcylCo_DH-like_C"/>
</dbReference>
<keyword evidence="11" id="KW-1185">Reference proteome</keyword>
<evidence type="ECO:0000259" key="9">
    <source>
        <dbReference type="Pfam" id="PF02771"/>
    </source>
</evidence>
<name>A0A4Q7UU72_PSEST</name>
<keyword evidence="5 6" id="KW-0560">Oxidoreductase</keyword>
<comment type="caution">
    <text evidence="10">The sequence shown here is derived from an EMBL/GenBank/DDBJ whole genome shotgun (WGS) entry which is preliminary data.</text>
</comment>
<evidence type="ECO:0000259" key="8">
    <source>
        <dbReference type="Pfam" id="PF02770"/>
    </source>
</evidence>
<dbReference type="Proteomes" id="UP000291591">
    <property type="component" value="Unassembled WGS sequence"/>
</dbReference>
<dbReference type="Gene3D" id="2.40.110.10">
    <property type="entry name" value="Butyryl-CoA Dehydrogenase, subunit A, domain 2"/>
    <property type="match status" value="1"/>
</dbReference>
<dbReference type="SUPFAM" id="SSF56645">
    <property type="entry name" value="Acyl-CoA dehydrogenase NM domain-like"/>
    <property type="match status" value="1"/>
</dbReference>
<dbReference type="InterPro" id="IPR009100">
    <property type="entry name" value="AcylCoA_DH/oxidase_NM_dom_sf"/>
</dbReference>
<evidence type="ECO:0000256" key="5">
    <source>
        <dbReference type="ARBA" id="ARBA00023002"/>
    </source>
</evidence>
<feature type="domain" description="Acyl-CoA oxidase/dehydrogenase middle" evidence="8">
    <location>
        <begin position="124"/>
        <end position="226"/>
    </location>
</feature>
<dbReference type="InterPro" id="IPR037069">
    <property type="entry name" value="AcylCoA_DH/ox_N_sf"/>
</dbReference>
<dbReference type="Pfam" id="PF02771">
    <property type="entry name" value="Acyl-CoA_dh_N"/>
    <property type="match status" value="1"/>
</dbReference>
<comment type="similarity">
    <text evidence="2 6">Belongs to the acyl-CoA dehydrogenase family.</text>
</comment>
<dbReference type="Gene3D" id="1.10.540.10">
    <property type="entry name" value="Acyl-CoA dehydrogenase/oxidase, N-terminal domain"/>
    <property type="match status" value="1"/>
</dbReference>
<evidence type="ECO:0000256" key="6">
    <source>
        <dbReference type="RuleBase" id="RU362125"/>
    </source>
</evidence>
<dbReference type="AlphaFoldDB" id="A0A4Q7UU72"/>
<evidence type="ECO:0000259" key="7">
    <source>
        <dbReference type="Pfam" id="PF00441"/>
    </source>
</evidence>
<evidence type="ECO:0000313" key="11">
    <source>
        <dbReference type="Proteomes" id="UP000291591"/>
    </source>
</evidence>
<evidence type="ECO:0000256" key="1">
    <source>
        <dbReference type="ARBA" id="ARBA00001974"/>
    </source>
</evidence>
<dbReference type="SUPFAM" id="SSF47203">
    <property type="entry name" value="Acyl-CoA dehydrogenase C-terminal domain-like"/>
    <property type="match status" value="1"/>
</dbReference>
<evidence type="ECO:0000256" key="4">
    <source>
        <dbReference type="ARBA" id="ARBA00022827"/>
    </source>
</evidence>
<dbReference type="PIRSF" id="PIRSF016578">
    <property type="entry name" value="HsaA"/>
    <property type="match status" value="1"/>
</dbReference>
<dbReference type="InterPro" id="IPR009075">
    <property type="entry name" value="AcylCo_DH/oxidase_C"/>
</dbReference>
<evidence type="ECO:0000256" key="3">
    <source>
        <dbReference type="ARBA" id="ARBA00022630"/>
    </source>
</evidence>
<dbReference type="Gene3D" id="1.20.140.10">
    <property type="entry name" value="Butyryl-CoA Dehydrogenase, subunit A, domain 3"/>
    <property type="match status" value="1"/>
</dbReference>
<dbReference type="GO" id="GO:0003995">
    <property type="term" value="F:acyl-CoA dehydrogenase activity"/>
    <property type="evidence" value="ECO:0007669"/>
    <property type="project" value="TreeGrafter"/>
</dbReference>
<dbReference type="FunFam" id="2.40.110.10:FF:000002">
    <property type="entry name" value="Acyl-CoA dehydrogenase fadE12"/>
    <property type="match status" value="1"/>
</dbReference>
<dbReference type="InterPro" id="IPR013786">
    <property type="entry name" value="AcylCoA_DH/ox_N"/>
</dbReference>
<feature type="domain" description="Acyl-CoA dehydrogenase/oxidase C-terminal" evidence="7">
    <location>
        <begin position="239"/>
        <end position="368"/>
    </location>
</feature>
<comment type="cofactor">
    <cofactor evidence="1 6">
        <name>FAD</name>
        <dbReference type="ChEBI" id="CHEBI:57692"/>
    </cofactor>
</comment>
<dbReference type="CDD" id="cd00567">
    <property type="entry name" value="ACAD"/>
    <property type="match status" value="1"/>
</dbReference>
<dbReference type="PANTHER" id="PTHR43884">
    <property type="entry name" value="ACYL-COA DEHYDROGENASE"/>
    <property type="match status" value="1"/>
</dbReference>
<dbReference type="OrthoDB" id="8876745at2"/>
<reference evidence="10 11" key="1">
    <citation type="submission" date="2019-02" db="EMBL/GenBank/DDBJ databases">
        <title>Sequencing the genomes of 1000 actinobacteria strains.</title>
        <authorList>
            <person name="Klenk H.-P."/>
        </authorList>
    </citation>
    <scope>NUCLEOTIDE SEQUENCE [LARGE SCALE GENOMIC DNA]</scope>
    <source>
        <strain evidence="10 11">DSM 45779</strain>
    </source>
</reference>
<dbReference type="RefSeq" id="WP_130289045.1">
    <property type="nucleotide sequence ID" value="NZ_SHKL01000001.1"/>
</dbReference>
<gene>
    <name evidence="10" type="ORF">EV383_1289</name>
</gene>
<feature type="domain" description="Acyl-CoA dehydrogenase/oxidase N-terminal" evidence="9">
    <location>
        <begin position="7"/>
        <end position="119"/>
    </location>
</feature>
<evidence type="ECO:0000313" key="10">
    <source>
        <dbReference type="EMBL" id="RZT84448.1"/>
    </source>
</evidence>
<dbReference type="Pfam" id="PF00441">
    <property type="entry name" value="Acyl-CoA_dh_1"/>
    <property type="match status" value="1"/>
</dbReference>
<keyword evidence="3 6" id="KW-0285">Flavoprotein</keyword>
<dbReference type="InterPro" id="IPR006091">
    <property type="entry name" value="Acyl-CoA_Oxase/DH_mid-dom"/>
</dbReference>
<organism evidence="10 11">
    <name type="scientific">Pseudonocardia sediminis</name>
    <dbReference type="NCBI Taxonomy" id="1397368"/>
    <lineage>
        <taxon>Bacteria</taxon>
        <taxon>Bacillati</taxon>
        <taxon>Actinomycetota</taxon>
        <taxon>Actinomycetes</taxon>
        <taxon>Pseudonocardiales</taxon>
        <taxon>Pseudonocardiaceae</taxon>
        <taxon>Pseudonocardia</taxon>
    </lineage>
</organism>
<evidence type="ECO:0000256" key="2">
    <source>
        <dbReference type="ARBA" id="ARBA00009347"/>
    </source>
</evidence>
<proteinExistence type="inferred from homology"/>